<reference evidence="3" key="1">
    <citation type="submission" date="2025-08" db="UniProtKB">
        <authorList>
            <consortium name="Ensembl"/>
        </authorList>
    </citation>
    <scope>IDENTIFICATION</scope>
</reference>
<comment type="similarity">
    <text evidence="1">Belongs to the TCP10 family.</text>
</comment>
<reference evidence="3" key="2">
    <citation type="submission" date="2025-09" db="UniProtKB">
        <authorList>
            <consortium name="Ensembl"/>
        </authorList>
    </citation>
    <scope>IDENTIFICATION</scope>
</reference>
<evidence type="ECO:0000259" key="2">
    <source>
        <dbReference type="Pfam" id="PF07202"/>
    </source>
</evidence>
<dbReference type="AlphaFoldDB" id="A0A8D0EBE3"/>
<dbReference type="PANTHER" id="PTHR10331:SF25">
    <property type="entry name" value="T-COMPLEX PROTEIN 10A-RELATED"/>
    <property type="match status" value="1"/>
</dbReference>
<proteinExistence type="inferred from homology"/>
<dbReference type="GO" id="GO:0005814">
    <property type="term" value="C:centriole"/>
    <property type="evidence" value="ECO:0007669"/>
    <property type="project" value="TreeGrafter"/>
</dbReference>
<dbReference type="PANTHER" id="PTHR10331">
    <property type="entry name" value="T COMPLEX PROTEIN 10"/>
    <property type="match status" value="1"/>
</dbReference>
<dbReference type="InterPro" id="IPR047002">
    <property type="entry name" value="Tcp10_C_sf"/>
</dbReference>
<dbReference type="Pfam" id="PF07202">
    <property type="entry name" value="Tcp10_C"/>
    <property type="match status" value="2"/>
</dbReference>
<feature type="domain" description="Centromere protein J C-terminal" evidence="2">
    <location>
        <begin position="83"/>
        <end position="113"/>
    </location>
</feature>
<dbReference type="InterPro" id="IPR026581">
    <property type="entry name" value="TCP10L/CENPJ"/>
</dbReference>
<feature type="domain" description="Centromere protein J C-terminal" evidence="2">
    <location>
        <begin position="119"/>
        <end position="147"/>
    </location>
</feature>
<dbReference type="InterPro" id="IPR009852">
    <property type="entry name" value="CENPJ_C_dom"/>
</dbReference>
<dbReference type="GeneTree" id="ENSGT00530000063927"/>
<accession>A0A8D0EBE3</accession>
<dbReference type="Gene3D" id="2.60.450.20">
    <property type="match status" value="1"/>
</dbReference>
<dbReference type="GO" id="GO:0005813">
    <property type="term" value="C:centrosome"/>
    <property type="evidence" value="ECO:0007669"/>
    <property type="project" value="TreeGrafter"/>
</dbReference>
<dbReference type="GO" id="GO:0015631">
    <property type="term" value="F:tubulin binding"/>
    <property type="evidence" value="ECO:0007669"/>
    <property type="project" value="TreeGrafter"/>
</dbReference>
<dbReference type="Proteomes" id="UP000694421">
    <property type="component" value="Unplaced"/>
</dbReference>
<dbReference type="Ensembl" id="ENSSMRT00000033614.1">
    <property type="protein sequence ID" value="ENSSMRP00000028825.1"/>
    <property type="gene ID" value="ENSSMRG00000022171.1"/>
</dbReference>
<dbReference type="GO" id="GO:0061511">
    <property type="term" value="P:centriole elongation"/>
    <property type="evidence" value="ECO:0007669"/>
    <property type="project" value="TreeGrafter"/>
</dbReference>
<protein>
    <recommendedName>
        <fullName evidence="2">Centromere protein J C-terminal domain-containing protein</fullName>
    </recommendedName>
</protein>
<evidence type="ECO:0000313" key="3">
    <source>
        <dbReference type="Ensembl" id="ENSSMRP00000028825.1"/>
    </source>
</evidence>
<keyword evidence="4" id="KW-1185">Reference proteome</keyword>
<dbReference type="GO" id="GO:0060271">
    <property type="term" value="P:cilium assembly"/>
    <property type="evidence" value="ECO:0007669"/>
    <property type="project" value="TreeGrafter"/>
</dbReference>
<sequence length="182" mass="20861">MEISADRRIVVTFYNGDIKTISPDQRVIYYYADAQTTRTVYPNGLEVLEFPNNQIEKYHPDGTEEIVFPDQTVKRRYDGGMLEETVFPDGTVVKVEKDGVKTILFCNGQKEIHTALSTRREYPDGTVRTVYANGQRETKSSSGRVRIKDEKGAIILDKYSHQHVDRRGPCSVIKCRKALRVR</sequence>
<name>A0A8D0EBE3_SALMN</name>
<evidence type="ECO:0000313" key="4">
    <source>
        <dbReference type="Proteomes" id="UP000694421"/>
    </source>
</evidence>
<organism evidence="3 4">
    <name type="scientific">Salvator merianae</name>
    <name type="common">Argentine black and white tegu</name>
    <name type="synonym">Tupinambis merianae</name>
    <dbReference type="NCBI Taxonomy" id="96440"/>
    <lineage>
        <taxon>Eukaryota</taxon>
        <taxon>Metazoa</taxon>
        <taxon>Chordata</taxon>
        <taxon>Craniata</taxon>
        <taxon>Vertebrata</taxon>
        <taxon>Euteleostomi</taxon>
        <taxon>Lepidosauria</taxon>
        <taxon>Squamata</taxon>
        <taxon>Bifurcata</taxon>
        <taxon>Unidentata</taxon>
        <taxon>Episquamata</taxon>
        <taxon>Laterata</taxon>
        <taxon>Teiioidea</taxon>
        <taxon>Teiidae</taxon>
        <taxon>Salvator</taxon>
    </lineage>
</organism>
<evidence type="ECO:0000256" key="1">
    <source>
        <dbReference type="ARBA" id="ARBA00005627"/>
    </source>
</evidence>
<dbReference type="OMA" id="VFPDHTM"/>